<dbReference type="SMART" id="SM00448">
    <property type="entry name" value="REC"/>
    <property type="match status" value="1"/>
</dbReference>
<dbReference type="PROSITE" id="PS50110">
    <property type="entry name" value="RESPONSE_REGULATORY"/>
    <property type="match status" value="1"/>
</dbReference>
<dbReference type="PANTHER" id="PTHR48111">
    <property type="entry name" value="REGULATOR OF RPOS"/>
    <property type="match status" value="1"/>
</dbReference>
<dbReference type="InterPro" id="IPR011006">
    <property type="entry name" value="CheY-like_superfamily"/>
</dbReference>
<organism evidence="10 11">
    <name type="scientific">Helicobacter pylori PZ5056</name>
    <dbReference type="NCBI Taxonomy" id="1337393"/>
    <lineage>
        <taxon>Bacteria</taxon>
        <taxon>Pseudomonadati</taxon>
        <taxon>Campylobacterota</taxon>
        <taxon>Epsilonproteobacteria</taxon>
        <taxon>Campylobacterales</taxon>
        <taxon>Helicobacteraceae</taxon>
        <taxon>Helicobacter</taxon>
    </lineage>
</organism>
<feature type="DNA-binding region" description="OmpR/PhoB-type" evidence="7">
    <location>
        <begin position="126"/>
        <end position="217"/>
    </location>
</feature>
<dbReference type="InterPro" id="IPR001789">
    <property type="entry name" value="Sig_transdc_resp-reg_receiver"/>
</dbReference>
<dbReference type="PANTHER" id="PTHR48111:SF21">
    <property type="entry name" value="DNA-BINDING DUAL MASTER TRANSCRIPTIONAL REGULATOR RPAA"/>
    <property type="match status" value="1"/>
</dbReference>
<dbReference type="Pfam" id="PF00072">
    <property type="entry name" value="Response_reg"/>
    <property type="match status" value="1"/>
</dbReference>
<dbReference type="GO" id="GO:0005829">
    <property type="term" value="C:cytosol"/>
    <property type="evidence" value="ECO:0007669"/>
    <property type="project" value="TreeGrafter"/>
</dbReference>
<gene>
    <name evidence="10" type="ORF">L933_01195</name>
</gene>
<proteinExistence type="predicted"/>
<feature type="domain" description="OmpR/PhoB-type" evidence="9">
    <location>
        <begin position="126"/>
        <end position="217"/>
    </location>
</feature>
<dbReference type="GO" id="GO:0006355">
    <property type="term" value="P:regulation of DNA-templated transcription"/>
    <property type="evidence" value="ECO:0007669"/>
    <property type="project" value="InterPro"/>
</dbReference>
<dbReference type="InterPro" id="IPR016032">
    <property type="entry name" value="Sig_transdc_resp-reg_C-effctor"/>
</dbReference>
<evidence type="ECO:0000256" key="3">
    <source>
        <dbReference type="ARBA" id="ARBA00023015"/>
    </source>
</evidence>
<reference evidence="10 11" key="1">
    <citation type="journal article" date="2013" name="Genome Announc.">
        <title>Draft Genome Sequences of Helicobacter pylori Strains Isolated from Regions of Low and High Gastric Cancer Risk in Colombia.</title>
        <authorList>
            <person name="Sheh A."/>
            <person name="Piazuelo M.B."/>
            <person name="Wilson K.T."/>
            <person name="Correa P."/>
            <person name="Fox J.G."/>
        </authorList>
    </citation>
    <scope>NUCLEOTIDE SEQUENCE [LARGE SCALE GENOMIC DNA]</scope>
    <source>
        <strain evidence="10 11">PZ5056</strain>
    </source>
</reference>
<dbReference type="Gene3D" id="1.10.10.10">
    <property type="entry name" value="Winged helix-like DNA-binding domain superfamily/Winged helix DNA-binding domain"/>
    <property type="match status" value="1"/>
</dbReference>
<dbReference type="AlphaFoldDB" id="T2SUB4"/>
<dbReference type="FunFam" id="1.10.10.10:FF:000974">
    <property type="entry name" value="Two-component response regulator"/>
    <property type="match status" value="1"/>
</dbReference>
<dbReference type="Pfam" id="PF00486">
    <property type="entry name" value="Trans_reg_C"/>
    <property type="match status" value="1"/>
</dbReference>
<dbReference type="InterPro" id="IPR001867">
    <property type="entry name" value="OmpR/PhoB-type_DNA-bd"/>
</dbReference>
<feature type="non-terminal residue" evidence="10">
    <location>
        <position position="1"/>
    </location>
</feature>
<dbReference type="SUPFAM" id="SSF52172">
    <property type="entry name" value="CheY-like"/>
    <property type="match status" value="1"/>
</dbReference>
<evidence type="ECO:0000256" key="1">
    <source>
        <dbReference type="ARBA" id="ARBA00022553"/>
    </source>
</evidence>
<dbReference type="InterPro" id="IPR039420">
    <property type="entry name" value="WalR-like"/>
</dbReference>
<dbReference type="Gene3D" id="3.40.50.2300">
    <property type="match status" value="1"/>
</dbReference>
<sequence>RYNTPMQKKIFLLEDDYLLSESIREFLEHLGYEVFCAFNGKEAYERLSVEHFNLLLLDVQVPEMNSLELFKRIKNDFLISTPVIFITALQDNATLKNAFNLGASDYLKKPFDLDELEARIKRFFNDDPIEIMPNVFYHQNCLSVRGKKEILPPKTAQLLEYFLEHKGQIISSQALENNLWEQAIDDSTLRTYIKVLRKLLGKNCIETHKGVGYRFNPL</sequence>
<dbReference type="EMBL" id="ASYU01000223">
    <property type="protein sequence ID" value="EQD96321.1"/>
    <property type="molecule type" value="Genomic_DNA"/>
</dbReference>
<protein>
    <submittedName>
        <fullName evidence="10">Chemotaxis protein CheY</fullName>
    </submittedName>
</protein>
<evidence type="ECO:0000256" key="4">
    <source>
        <dbReference type="ARBA" id="ARBA00023125"/>
    </source>
</evidence>
<evidence type="ECO:0000256" key="6">
    <source>
        <dbReference type="PROSITE-ProRule" id="PRU00169"/>
    </source>
</evidence>
<dbReference type="GO" id="GO:0032993">
    <property type="term" value="C:protein-DNA complex"/>
    <property type="evidence" value="ECO:0007669"/>
    <property type="project" value="TreeGrafter"/>
</dbReference>
<keyword evidence="5" id="KW-0804">Transcription</keyword>
<dbReference type="SUPFAM" id="SSF46894">
    <property type="entry name" value="C-terminal effector domain of the bipartite response regulators"/>
    <property type="match status" value="1"/>
</dbReference>
<evidence type="ECO:0000313" key="10">
    <source>
        <dbReference type="EMBL" id="EQD96321.1"/>
    </source>
</evidence>
<accession>T2SUB4</accession>
<evidence type="ECO:0000313" key="11">
    <source>
        <dbReference type="Proteomes" id="UP000015834"/>
    </source>
</evidence>
<dbReference type="GO" id="GO:0000976">
    <property type="term" value="F:transcription cis-regulatory region binding"/>
    <property type="evidence" value="ECO:0007669"/>
    <property type="project" value="TreeGrafter"/>
</dbReference>
<name>T2SUB4_HELPX</name>
<dbReference type="InterPro" id="IPR036388">
    <property type="entry name" value="WH-like_DNA-bd_sf"/>
</dbReference>
<dbReference type="SMART" id="SM00862">
    <property type="entry name" value="Trans_reg_C"/>
    <property type="match status" value="1"/>
</dbReference>
<dbReference type="GO" id="GO:0000156">
    <property type="term" value="F:phosphorelay response regulator activity"/>
    <property type="evidence" value="ECO:0007669"/>
    <property type="project" value="TreeGrafter"/>
</dbReference>
<evidence type="ECO:0000256" key="7">
    <source>
        <dbReference type="PROSITE-ProRule" id="PRU01091"/>
    </source>
</evidence>
<keyword evidence="3" id="KW-0805">Transcription regulation</keyword>
<comment type="caution">
    <text evidence="10">The sequence shown here is derived from an EMBL/GenBank/DDBJ whole genome shotgun (WGS) entry which is preliminary data.</text>
</comment>
<feature type="domain" description="Response regulatory" evidence="8">
    <location>
        <begin position="9"/>
        <end position="124"/>
    </location>
</feature>
<dbReference type="PATRIC" id="fig|1337393.3.peg.990"/>
<evidence type="ECO:0000256" key="2">
    <source>
        <dbReference type="ARBA" id="ARBA00023012"/>
    </source>
</evidence>
<evidence type="ECO:0000256" key="5">
    <source>
        <dbReference type="ARBA" id="ARBA00023163"/>
    </source>
</evidence>
<dbReference type="PROSITE" id="PS51755">
    <property type="entry name" value="OMPR_PHOB"/>
    <property type="match status" value="1"/>
</dbReference>
<dbReference type="Proteomes" id="UP000015834">
    <property type="component" value="Unassembled WGS sequence"/>
</dbReference>
<keyword evidence="1 6" id="KW-0597">Phosphoprotein</keyword>
<feature type="modified residue" description="4-aspartylphosphate" evidence="6">
    <location>
        <position position="58"/>
    </location>
</feature>
<keyword evidence="2" id="KW-0902">Two-component regulatory system</keyword>
<evidence type="ECO:0000259" key="8">
    <source>
        <dbReference type="PROSITE" id="PS50110"/>
    </source>
</evidence>
<dbReference type="CDD" id="cd00383">
    <property type="entry name" value="trans_reg_C"/>
    <property type="match status" value="1"/>
</dbReference>
<keyword evidence="4 7" id="KW-0238">DNA-binding</keyword>
<evidence type="ECO:0000259" key="9">
    <source>
        <dbReference type="PROSITE" id="PS51755"/>
    </source>
</evidence>